<dbReference type="AlphaFoldDB" id="A6NPC5"/>
<keyword evidence="2" id="KW-1185">Reference proteome</keyword>
<dbReference type="Proteomes" id="UP000003639">
    <property type="component" value="Unassembled WGS sequence"/>
</dbReference>
<evidence type="ECO:0000313" key="1">
    <source>
        <dbReference type="EMBL" id="EDN01983.1"/>
    </source>
</evidence>
<comment type="caution">
    <text evidence="1">The sequence shown here is derived from an EMBL/GenBank/DDBJ whole genome shotgun (WGS) entry which is preliminary data.</text>
</comment>
<reference evidence="1 2" key="1">
    <citation type="submission" date="2007-04" db="EMBL/GenBank/DDBJ databases">
        <authorList>
            <person name="Fulton L."/>
            <person name="Clifton S."/>
            <person name="Fulton B."/>
            <person name="Xu J."/>
            <person name="Minx P."/>
            <person name="Pepin K.H."/>
            <person name="Johnson M."/>
            <person name="Thiruvilangam P."/>
            <person name="Bhonagiri V."/>
            <person name="Nash W.E."/>
            <person name="Mardis E.R."/>
            <person name="Wilson R.K."/>
        </authorList>
    </citation>
    <scope>NUCLEOTIDE SEQUENCE [LARGE SCALE GENOMIC DNA]</scope>
    <source>
        <strain evidence="1 2">ATCC 29799</strain>
    </source>
</reference>
<organism evidence="1 2">
    <name type="scientific">Pseudoflavonifractor capillosus ATCC 29799</name>
    <dbReference type="NCBI Taxonomy" id="411467"/>
    <lineage>
        <taxon>Bacteria</taxon>
        <taxon>Bacillati</taxon>
        <taxon>Bacillota</taxon>
        <taxon>Clostridia</taxon>
        <taxon>Eubacteriales</taxon>
        <taxon>Oscillospiraceae</taxon>
        <taxon>Pseudoflavonifractor</taxon>
    </lineage>
</organism>
<reference evidence="1 2" key="2">
    <citation type="submission" date="2007-06" db="EMBL/GenBank/DDBJ databases">
        <title>Draft genome sequence of Pseudoflavonifractor capillosus ATCC 29799.</title>
        <authorList>
            <person name="Sudarsanam P."/>
            <person name="Ley R."/>
            <person name="Guruge J."/>
            <person name="Turnbaugh P.J."/>
            <person name="Mahowald M."/>
            <person name="Liep D."/>
            <person name="Gordon J."/>
        </authorList>
    </citation>
    <scope>NUCLEOTIDE SEQUENCE [LARGE SCALE GENOMIC DNA]</scope>
    <source>
        <strain evidence="1 2">ATCC 29799</strain>
    </source>
</reference>
<gene>
    <name evidence="1" type="ORF">BACCAP_00016</name>
</gene>
<accession>A6NPC5</accession>
<proteinExistence type="predicted"/>
<protein>
    <submittedName>
        <fullName evidence="1">Uncharacterized protein</fullName>
    </submittedName>
</protein>
<dbReference type="STRING" id="411467.BACCAP_00016"/>
<dbReference type="EMBL" id="AAXG02000001">
    <property type="protein sequence ID" value="EDN01983.1"/>
    <property type="molecule type" value="Genomic_DNA"/>
</dbReference>
<evidence type="ECO:0000313" key="2">
    <source>
        <dbReference type="Proteomes" id="UP000003639"/>
    </source>
</evidence>
<name>A6NPC5_9FIRM</name>
<sequence>MRFELEQGAFVFQSTLPVWGATFGFLQFSPHIADFNPRSPCGERPPVRR</sequence>